<dbReference type="OrthoDB" id="3034735at2"/>
<evidence type="ECO:0008006" key="3">
    <source>
        <dbReference type="Google" id="ProtNLM"/>
    </source>
</evidence>
<sequence length="227" mass="24332">MSEPAFLALWNDLAPGREAEYEEWHAREHVPERVAAPGFRAGRRYRDPAHPTHRWFTLYEMDGLDALATPEYRDLLANPTPWSASMRPDFRHFLRAPCREVARAGSGMGAALAVLRLRDAAGIDVTALAASPGLIGARLGLRAPDDAPAHRLGTGGAGATLDFTAVLLLEAQDRDSAARAFASAAARFAPGAAPADLGGVHDLLFVFPGAAPGERAAHRRPHWNPPA</sequence>
<dbReference type="AlphaFoldDB" id="A0A1I4AS11"/>
<proteinExistence type="predicted"/>
<reference evidence="1 2" key="1">
    <citation type="submission" date="2016-10" db="EMBL/GenBank/DDBJ databases">
        <authorList>
            <person name="de Groot N.N."/>
        </authorList>
    </citation>
    <scope>NUCLEOTIDE SEQUENCE [LARGE SCALE GENOMIC DNA]</scope>
    <source>
        <strain evidence="1 2">DSM 19981</strain>
    </source>
</reference>
<keyword evidence="2" id="KW-1185">Reference proteome</keyword>
<organism evidence="1 2">
    <name type="scientific">Falsiroseomonas stagni DSM 19981</name>
    <dbReference type="NCBI Taxonomy" id="1123062"/>
    <lineage>
        <taxon>Bacteria</taxon>
        <taxon>Pseudomonadati</taxon>
        <taxon>Pseudomonadota</taxon>
        <taxon>Alphaproteobacteria</taxon>
        <taxon>Acetobacterales</taxon>
        <taxon>Roseomonadaceae</taxon>
        <taxon>Falsiroseomonas</taxon>
    </lineage>
</organism>
<dbReference type="Proteomes" id="UP000199473">
    <property type="component" value="Unassembled WGS sequence"/>
</dbReference>
<protein>
    <recommendedName>
        <fullName evidence="3">EthD domain-containing protein</fullName>
    </recommendedName>
</protein>
<evidence type="ECO:0000313" key="2">
    <source>
        <dbReference type="Proteomes" id="UP000199473"/>
    </source>
</evidence>
<gene>
    <name evidence="1" type="ORF">SAMN02745775_104123</name>
</gene>
<dbReference type="STRING" id="1123062.SAMN02745775_104123"/>
<accession>A0A1I4AS11</accession>
<dbReference type="RefSeq" id="WP_092960094.1">
    <property type="nucleotide sequence ID" value="NZ_FOSQ01000004.1"/>
</dbReference>
<dbReference type="EMBL" id="FOSQ01000004">
    <property type="protein sequence ID" value="SFK59265.1"/>
    <property type="molecule type" value="Genomic_DNA"/>
</dbReference>
<name>A0A1I4AS11_9PROT</name>
<evidence type="ECO:0000313" key="1">
    <source>
        <dbReference type="EMBL" id="SFK59265.1"/>
    </source>
</evidence>